<dbReference type="InterPro" id="IPR012093">
    <property type="entry name" value="Pirin"/>
</dbReference>
<dbReference type="SUPFAM" id="SSF51182">
    <property type="entry name" value="RmlC-like cupins"/>
    <property type="match status" value="1"/>
</dbReference>
<feature type="compositionally biased region" description="Basic and acidic residues" evidence="3">
    <location>
        <begin position="348"/>
        <end position="370"/>
    </location>
</feature>
<dbReference type="Pfam" id="PF05726">
    <property type="entry name" value="Pirin_C"/>
    <property type="match status" value="1"/>
</dbReference>
<evidence type="ECO:0000256" key="2">
    <source>
        <dbReference type="RuleBase" id="RU003457"/>
    </source>
</evidence>
<dbReference type="PANTHER" id="PTHR13903:SF8">
    <property type="entry name" value="PIRIN"/>
    <property type="match status" value="1"/>
</dbReference>
<dbReference type="Pfam" id="PF02678">
    <property type="entry name" value="Pirin"/>
    <property type="match status" value="1"/>
</dbReference>
<dbReference type="InterPro" id="IPR008778">
    <property type="entry name" value="Pirin_C_dom"/>
</dbReference>
<feature type="region of interest" description="Disordered" evidence="3">
    <location>
        <begin position="342"/>
        <end position="370"/>
    </location>
</feature>
<proteinExistence type="inferred from homology"/>
<dbReference type="InterPro" id="IPR011051">
    <property type="entry name" value="RmlC_Cupin_sf"/>
</dbReference>
<dbReference type="InterPro" id="IPR014710">
    <property type="entry name" value="RmlC-like_jellyroll"/>
</dbReference>
<dbReference type="InterPro" id="IPR003829">
    <property type="entry name" value="Pirin_N_dom"/>
</dbReference>
<evidence type="ECO:0000313" key="7">
    <source>
        <dbReference type="Proteomes" id="UP001385892"/>
    </source>
</evidence>
<reference evidence="6 7" key="1">
    <citation type="submission" date="2024-03" db="EMBL/GenBank/DDBJ databases">
        <title>Novel species of the genus Variovorax.</title>
        <authorList>
            <person name="Liu Q."/>
            <person name="Xin Y.-H."/>
        </authorList>
    </citation>
    <scope>NUCLEOTIDE SEQUENCE [LARGE SCALE GENOMIC DNA]</scope>
    <source>
        <strain evidence="6 7">KACC 18900</strain>
    </source>
</reference>
<feature type="region of interest" description="Disordered" evidence="3">
    <location>
        <begin position="194"/>
        <end position="224"/>
    </location>
</feature>
<feature type="domain" description="Pirin N-terminal" evidence="4">
    <location>
        <begin position="89"/>
        <end position="162"/>
    </location>
</feature>
<accession>A0ABU8WF13</accession>
<organism evidence="6 7">
    <name type="scientific">Variovorax rhizosphaerae</name>
    <dbReference type="NCBI Taxonomy" id="1836200"/>
    <lineage>
        <taxon>Bacteria</taxon>
        <taxon>Pseudomonadati</taxon>
        <taxon>Pseudomonadota</taxon>
        <taxon>Betaproteobacteria</taxon>
        <taxon>Burkholderiales</taxon>
        <taxon>Comamonadaceae</taxon>
        <taxon>Variovorax</taxon>
    </lineage>
</organism>
<dbReference type="Gene3D" id="2.60.120.10">
    <property type="entry name" value="Jelly Rolls"/>
    <property type="match status" value="2"/>
</dbReference>
<dbReference type="PANTHER" id="PTHR13903">
    <property type="entry name" value="PIRIN-RELATED"/>
    <property type="match status" value="1"/>
</dbReference>
<name>A0ABU8WF13_9BURK</name>
<keyword evidence="7" id="KW-1185">Reference proteome</keyword>
<protein>
    <submittedName>
        <fullName evidence="6">Pirin family protein</fullName>
    </submittedName>
</protein>
<evidence type="ECO:0000259" key="4">
    <source>
        <dbReference type="Pfam" id="PF02678"/>
    </source>
</evidence>
<evidence type="ECO:0000259" key="5">
    <source>
        <dbReference type="Pfam" id="PF05726"/>
    </source>
</evidence>
<comment type="similarity">
    <text evidence="1 2">Belongs to the pirin family.</text>
</comment>
<dbReference type="EMBL" id="JBBKZT010000001">
    <property type="protein sequence ID" value="MEJ8845272.1"/>
    <property type="molecule type" value="Genomic_DNA"/>
</dbReference>
<evidence type="ECO:0000256" key="3">
    <source>
        <dbReference type="SAM" id="MobiDB-lite"/>
    </source>
</evidence>
<comment type="caution">
    <text evidence="6">The sequence shown here is derived from an EMBL/GenBank/DDBJ whole genome shotgun (WGS) entry which is preliminary data.</text>
</comment>
<evidence type="ECO:0000256" key="1">
    <source>
        <dbReference type="ARBA" id="ARBA00008416"/>
    </source>
</evidence>
<gene>
    <name evidence="6" type="ORF">WKW82_01325</name>
</gene>
<evidence type="ECO:0000313" key="6">
    <source>
        <dbReference type="EMBL" id="MEJ8845272.1"/>
    </source>
</evidence>
<sequence>MPDALDIAARRATQGDLAVSTVFASPIVQIKPLGFPWETIDPFLFCAYHDDAYPQGNGEMAVDDALLAGRNLGSDFSRKDGWSMYHGNPVPGFPGHPHRGFETVTIVRKGLIDHSDSLGAAARFGGGDVQWVTAGKGIVHSEMFPLMDAAAPNPLELFQIWLNLPARNKMVAPHFTMFWAEDIPRFTATDESGRTTHVSSVAGRIGPVDGQPGEGGPLAPPPDSWAAQPDADVAIWTVRMSPGARWTMPAATGKGTRRALYFFKGQSVTVAGEEIDRLAMIELRASEEVELVNGPDGVSEFLVLQGRPIAEPVAQYGPFVMNTQAEIAQAMQDFRRTQFGGWPWPDEAPVHGRDPARFARHPDGREERPA</sequence>
<feature type="domain" description="Pirin C-terminal" evidence="5">
    <location>
        <begin position="236"/>
        <end position="340"/>
    </location>
</feature>
<dbReference type="Proteomes" id="UP001385892">
    <property type="component" value="Unassembled WGS sequence"/>
</dbReference>